<keyword evidence="2" id="KW-1185">Reference proteome</keyword>
<reference evidence="1 2" key="1">
    <citation type="journal article" date="2024" name="Front Chem Biol">
        <title>Unveiling the potential of Daldinia eschscholtzii MFLUCC 19-0629 through bioactivity and bioinformatics studies for enhanced sustainable agriculture production.</title>
        <authorList>
            <person name="Brooks S."/>
            <person name="Weaver J.A."/>
            <person name="Klomchit A."/>
            <person name="Alharthi S.A."/>
            <person name="Onlamun T."/>
            <person name="Nurani R."/>
            <person name="Vong T.K."/>
            <person name="Alberti F."/>
            <person name="Greco C."/>
        </authorList>
    </citation>
    <scope>NUCLEOTIDE SEQUENCE [LARGE SCALE GENOMIC DNA]</scope>
    <source>
        <strain evidence="1">MFLUCC 19-0629</strain>
    </source>
</reference>
<protein>
    <submittedName>
        <fullName evidence="1">Uncharacterized protein</fullName>
    </submittedName>
</protein>
<dbReference type="AlphaFoldDB" id="A0AAX6MUW1"/>
<gene>
    <name evidence="1" type="ORF">Daesc_001581</name>
</gene>
<accession>A0AAX6MUW1</accession>
<name>A0AAX6MUW1_9PEZI</name>
<evidence type="ECO:0000313" key="2">
    <source>
        <dbReference type="Proteomes" id="UP001369815"/>
    </source>
</evidence>
<comment type="caution">
    <text evidence="1">The sequence shown here is derived from an EMBL/GenBank/DDBJ whole genome shotgun (WGS) entry which is preliminary data.</text>
</comment>
<dbReference type="EMBL" id="JBANMG010000002">
    <property type="protein sequence ID" value="KAK6956306.1"/>
    <property type="molecule type" value="Genomic_DNA"/>
</dbReference>
<sequence>MSIKSMLHGDRPSSKSPFSIILEPEVLVQDGVALAVEVDRVLDVRFTDGIGIVTPAPDLIDAVELVPIGSPEKGVPATDEVDIEAGFNKVEDTVLALTKVGNPTPEVRVIFVQNAELLLDERLEKGLNEVVAEWELLDVSVENSSDDCPPGNLECVLDSALERFKGMDKEPSETNAVEVEAVAVEAISVSERVSVDPGLETVTCMLAAGSRDDGLLSALLDVVAVDEDNFYVVELNTLEEGTLRDWTLLVGVASVANVGKVDDDRALPPDVIVEVVSVVGVSTVVLEDAV</sequence>
<organism evidence="1 2">
    <name type="scientific">Daldinia eschscholtzii</name>
    <dbReference type="NCBI Taxonomy" id="292717"/>
    <lineage>
        <taxon>Eukaryota</taxon>
        <taxon>Fungi</taxon>
        <taxon>Dikarya</taxon>
        <taxon>Ascomycota</taxon>
        <taxon>Pezizomycotina</taxon>
        <taxon>Sordariomycetes</taxon>
        <taxon>Xylariomycetidae</taxon>
        <taxon>Xylariales</taxon>
        <taxon>Hypoxylaceae</taxon>
        <taxon>Daldinia</taxon>
    </lineage>
</organism>
<evidence type="ECO:0000313" key="1">
    <source>
        <dbReference type="EMBL" id="KAK6956306.1"/>
    </source>
</evidence>
<proteinExistence type="predicted"/>
<dbReference type="Proteomes" id="UP001369815">
    <property type="component" value="Unassembled WGS sequence"/>
</dbReference>